<evidence type="ECO:0000259" key="1">
    <source>
        <dbReference type="SMART" id="SM00833"/>
    </source>
</evidence>
<name>A0A846S5A3_9MICO</name>
<dbReference type="RefSeq" id="WP_167949968.1">
    <property type="nucleotide sequence ID" value="NZ_BAAAPQ010000026.1"/>
</dbReference>
<dbReference type="InterPro" id="IPR051927">
    <property type="entry name" value="Zn_Chap_cDPG_Synth"/>
</dbReference>
<organism evidence="2 3">
    <name type="scientific">Brevibacterium marinum</name>
    <dbReference type="NCBI Taxonomy" id="418643"/>
    <lineage>
        <taxon>Bacteria</taxon>
        <taxon>Bacillati</taxon>
        <taxon>Actinomycetota</taxon>
        <taxon>Actinomycetes</taxon>
        <taxon>Micrococcales</taxon>
        <taxon>Brevibacteriaceae</taxon>
        <taxon>Brevibacterium</taxon>
    </lineage>
</organism>
<evidence type="ECO:0000313" key="2">
    <source>
        <dbReference type="EMBL" id="NJC56027.1"/>
    </source>
</evidence>
<dbReference type="SUPFAM" id="SSF90002">
    <property type="entry name" value="Hypothetical protein YjiA, C-terminal domain"/>
    <property type="match status" value="1"/>
</dbReference>
<comment type="caution">
    <text evidence="2">The sequence shown here is derived from an EMBL/GenBank/DDBJ whole genome shotgun (WGS) entry which is preliminary data.</text>
</comment>
<dbReference type="AlphaFoldDB" id="A0A846S5A3"/>
<evidence type="ECO:0000313" key="3">
    <source>
        <dbReference type="Proteomes" id="UP000576792"/>
    </source>
</evidence>
<dbReference type="PANTHER" id="PTHR43603:SF1">
    <property type="entry name" value="ZINC-REGULATED GTPASE METALLOPROTEIN ACTIVATOR 1"/>
    <property type="match status" value="1"/>
</dbReference>
<dbReference type="SMART" id="SM00833">
    <property type="entry name" value="CobW_C"/>
    <property type="match status" value="1"/>
</dbReference>
<keyword evidence="3" id="KW-1185">Reference proteome</keyword>
<feature type="domain" description="CobW C-terminal" evidence="1">
    <location>
        <begin position="216"/>
        <end position="318"/>
    </location>
</feature>
<accession>A0A846S5A3</accession>
<dbReference type="InterPro" id="IPR011629">
    <property type="entry name" value="CobW-like_C"/>
</dbReference>
<dbReference type="PANTHER" id="PTHR43603">
    <property type="entry name" value="COBW DOMAIN-CONTAINING PROTEIN DDB_G0274527"/>
    <property type="match status" value="1"/>
</dbReference>
<reference evidence="2 3" key="1">
    <citation type="submission" date="2020-03" db="EMBL/GenBank/DDBJ databases">
        <title>Sequencing the genomes of 1000 actinobacteria strains.</title>
        <authorList>
            <person name="Klenk H.-P."/>
        </authorList>
    </citation>
    <scope>NUCLEOTIDE SEQUENCE [LARGE SCALE GENOMIC DNA]</scope>
    <source>
        <strain evidence="2 3">DSM 18964</strain>
    </source>
</reference>
<dbReference type="Pfam" id="PF07683">
    <property type="entry name" value="CobW_C"/>
    <property type="match status" value="1"/>
</dbReference>
<dbReference type="Proteomes" id="UP000576792">
    <property type="component" value="Unassembled WGS sequence"/>
</dbReference>
<proteinExistence type="predicted"/>
<dbReference type="EMBL" id="JAATJN010000001">
    <property type="protein sequence ID" value="NJC56027.1"/>
    <property type="molecule type" value="Genomic_DNA"/>
</dbReference>
<protein>
    <submittedName>
        <fullName evidence="2">G3E family GTPase</fullName>
    </submittedName>
</protein>
<sequence length="346" mass="37359">MAKVETDVDVVAVTGTCVEERRSCARRLAAAHGFVLVPAEQTAEGVEVVDRAISLVRMTAHAQGMVLEYPVETPVMEIVGALNAAGAGANLVDLVCVLDVGHLLADIASEEYVCLTAMNDGGEGGILAAKAELLVSQIEFASTIAIVNAAGLQPEEFEQVAAVVSHLAPSADQRLITDSDDVHGDVRRPFSERPPDAGWVSILNREFRPQFHSRGVVACRYEQLRPFHPGRLHRALTSCLFQGHCGRLVRSAGFVRLATRPHITGQWDQVGGFFTLSPLMLDHRLGADDEFLAFGQDLAFIGIDIDEPSLRRVLDDAALSDAELAAGPTVWAGFPDRFPDWSTARM</sequence>
<gene>
    <name evidence="2" type="ORF">BKA07_001062</name>
</gene>